<keyword evidence="1" id="KW-0479">Metal-binding</keyword>
<sequence length="796" mass="90986">MSQKITVKVKCHHSGCFKTEGGVLSYGDGIVDVLEVDSLTIFEDVVMHLVAKDSNNVGRMWYKLPYEDVSDRIPLWENVEENKKKLVVKARWMGEVDIYFERPIEYSINEEVTEVTEAANKEARDTATASKKASKAAGVKVRKKRKVVTEEIVCADEDSDGQKSDAGLSESSDSDMEADIAEEEAVNVEEEEIAVFNSHNYEEQIPDEDEVYPATDDESGDEEAQAERLVKRGLPDGVFSLRQVFCSGIDFKKNVVKYVLKTRRNVVYDRWEKERLGARCKGKGCSWKVYCAVENPIGKWMVKTYFPDHQCHPTGRCEIIKTPVIAELFLEDIRRDPAMSGPEIKDEMKRRYNIIISPNQAKVARRRVFDKLQAECDNQFARLRDYEQQLLESNLHTTVEINTTTRADGSEAFHQMYICFEALRTAWKRNCRPIIGLDGTFLKNSMKGMMLTAVGRDPNNQIFPIAWAVVDCENNPNWEWFVGKLKRDLGLGLGENITLISDMHRGLIHGISTELPMAEHRACARHIYSNLKKNHKADMLKPLFWRVASSYNSGDYKENLAIFKEFDAQACQALLQKDPTTWCRAFFRVGCCCADTHNNHTESYNRTLKIARRKPFVQMLELIRRDAMQRVANRSTIAEKETAKYTKKARTEVQKSCEGAQYCAMVRTTGGEYEIVEFGMGYAVSLSGRSCACRMWDLTGIPCRHAVCAIREMNFEVEDYISDYYLTAKWQETYRRGLKPVNGSKFWPDSGRPRIAAPPKWGFCFNSGPLRMPNCIIWSGLWSGSTCRVNKSQTRF</sequence>
<feature type="domain" description="SWIM-type" evidence="6">
    <location>
        <begin position="682"/>
        <end position="714"/>
    </location>
</feature>
<dbReference type="GO" id="GO:0008270">
    <property type="term" value="F:zinc ion binding"/>
    <property type="evidence" value="ECO:0007669"/>
    <property type="project" value="UniProtKB-KW"/>
</dbReference>
<protein>
    <submittedName>
        <fullName evidence="7">Zinc finger PMZ-type</fullName>
    </submittedName>
</protein>
<dbReference type="InterPro" id="IPR004332">
    <property type="entry name" value="Transposase_MuDR"/>
</dbReference>
<dbReference type="AlphaFoldDB" id="A0A8T1XSF6"/>
<keyword evidence="3" id="KW-0862">Zinc</keyword>
<keyword evidence="8" id="KW-1185">Reference proteome</keyword>
<dbReference type="PROSITE" id="PS50966">
    <property type="entry name" value="ZF_SWIM"/>
    <property type="match status" value="1"/>
</dbReference>
<dbReference type="Proteomes" id="UP000694240">
    <property type="component" value="Chromosome 13"/>
</dbReference>
<reference evidence="7 8" key="1">
    <citation type="submission" date="2020-12" db="EMBL/GenBank/DDBJ databases">
        <title>Concerted genomic and epigenomic changes stabilize Arabidopsis allopolyploids.</title>
        <authorList>
            <person name="Chen Z."/>
        </authorList>
    </citation>
    <scope>NUCLEOTIDE SEQUENCE [LARGE SCALE GENOMIC DNA]</scope>
    <source>
        <strain evidence="7">Allo738</strain>
        <tissue evidence="7">Leaf</tissue>
    </source>
</reference>
<name>A0A8T1XSF6_9BRAS</name>
<evidence type="ECO:0000256" key="4">
    <source>
        <dbReference type="PROSITE-ProRule" id="PRU00325"/>
    </source>
</evidence>
<evidence type="ECO:0000256" key="3">
    <source>
        <dbReference type="ARBA" id="ARBA00022833"/>
    </source>
</evidence>
<evidence type="ECO:0000256" key="1">
    <source>
        <dbReference type="ARBA" id="ARBA00022723"/>
    </source>
</evidence>
<organism evidence="7 8">
    <name type="scientific">Arabidopsis thaliana x Arabidopsis arenosa</name>
    <dbReference type="NCBI Taxonomy" id="1240361"/>
    <lineage>
        <taxon>Eukaryota</taxon>
        <taxon>Viridiplantae</taxon>
        <taxon>Streptophyta</taxon>
        <taxon>Embryophyta</taxon>
        <taxon>Tracheophyta</taxon>
        <taxon>Spermatophyta</taxon>
        <taxon>Magnoliopsida</taxon>
        <taxon>eudicotyledons</taxon>
        <taxon>Gunneridae</taxon>
        <taxon>Pentapetalae</taxon>
        <taxon>rosids</taxon>
        <taxon>malvids</taxon>
        <taxon>Brassicales</taxon>
        <taxon>Brassicaceae</taxon>
        <taxon>Camelineae</taxon>
        <taxon>Arabidopsis</taxon>
    </lineage>
</organism>
<dbReference type="PANTHER" id="PTHR31973:SF189">
    <property type="entry name" value="TRANSPOSASE, MUDR, PLANT, MULE TRANSPOSASE DOMAIN PROTEIN-RELATED"/>
    <property type="match status" value="1"/>
</dbReference>
<proteinExistence type="predicted"/>
<dbReference type="Pfam" id="PF03108">
    <property type="entry name" value="DBD_Tnp_Mut"/>
    <property type="match status" value="1"/>
</dbReference>
<dbReference type="Pfam" id="PF04434">
    <property type="entry name" value="SWIM"/>
    <property type="match status" value="1"/>
</dbReference>
<keyword evidence="2 4" id="KW-0863">Zinc-finger</keyword>
<feature type="region of interest" description="Disordered" evidence="5">
    <location>
        <begin position="156"/>
        <end position="177"/>
    </location>
</feature>
<evidence type="ECO:0000256" key="5">
    <source>
        <dbReference type="SAM" id="MobiDB-lite"/>
    </source>
</evidence>
<dbReference type="EMBL" id="JAEFBK010000013">
    <property type="protein sequence ID" value="KAG7534710.1"/>
    <property type="molecule type" value="Genomic_DNA"/>
</dbReference>
<gene>
    <name evidence="7" type="ORF">ISN45_Aa08g022330</name>
</gene>
<accession>A0A8T1XSF6</accession>
<dbReference type="InterPro" id="IPR007527">
    <property type="entry name" value="Znf_SWIM"/>
</dbReference>
<evidence type="ECO:0000313" key="7">
    <source>
        <dbReference type="EMBL" id="KAG7534710.1"/>
    </source>
</evidence>
<dbReference type="SMART" id="SM00575">
    <property type="entry name" value="ZnF_PMZ"/>
    <property type="match status" value="1"/>
</dbReference>
<evidence type="ECO:0000259" key="6">
    <source>
        <dbReference type="PROSITE" id="PS50966"/>
    </source>
</evidence>
<dbReference type="Pfam" id="PF10551">
    <property type="entry name" value="MULE"/>
    <property type="match status" value="1"/>
</dbReference>
<dbReference type="InterPro" id="IPR018289">
    <property type="entry name" value="MULE_transposase_dom"/>
</dbReference>
<dbReference type="InterPro" id="IPR006564">
    <property type="entry name" value="Znf_PMZ"/>
</dbReference>
<evidence type="ECO:0000313" key="8">
    <source>
        <dbReference type="Proteomes" id="UP000694240"/>
    </source>
</evidence>
<comment type="caution">
    <text evidence="7">The sequence shown here is derived from an EMBL/GenBank/DDBJ whole genome shotgun (WGS) entry which is preliminary data.</text>
</comment>
<evidence type="ECO:0000256" key="2">
    <source>
        <dbReference type="ARBA" id="ARBA00022771"/>
    </source>
</evidence>
<dbReference type="PANTHER" id="PTHR31973">
    <property type="entry name" value="POLYPROTEIN, PUTATIVE-RELATED"/>
    <property type="match status" value="1"/>
</dbReference>